<dbReference type="Pfam" id="PF24879">
    <property type="entry name" value="DUF7737"/>
    <property type="match status" value="1"/>
</dbReference>
<dbReference type="Pfam" id="PF18991">
    <property type="entry name" value="DUF5724"/>
    <property type="match status" value="3"/>
</dbReference>
<dbReference type="SUPFAM" id="SSF48371">
    <property type="entry name" value="ARM repeat"/>
    <property type="match status" value="1"/>
</dbReference>
<feature type="domain" description="DUF5724" evidence="2">
    <location>
        <begin position="448"/>
        <end position="542"/>
    </location>
</feature>
<dbReference type="InterPro" id="IPR025406">
    <property type="entry name" value="DUF4132"/>
</dbReference>
<gene>
    <name evidence="4" type="ORF">GCM10009819_31140</name>
</gene>
<protein>
    <submittedName>
        <fullName evidence="4">DUF4132 domain-containing protein</fullName>
    </submittedName>
</protein>
<dbReference type="Pfam" id="PF13569">
    <property type="entry name" value="DUF4132"/>
    <property type="match status" value="1"/>
</dbReference>
<dbReference type="InterPro" id="IPR016024">
    <property type="entry name" value="ARM-type_fold"/>
</dbReference>
<organism evidence="4 5">
    <name type="scientific">Agromyces tropicus</name>
    <dbReference type="NCBI Taxonomy" id="555371"/>
    <lineage>
        <taxon>Bacteria</taxon>
        <taxon>Bacillati</taxon>
        <taxon>Actinomycetota</taxon>
        <taxon>Actinomycetes</taxon>
        <taxon>Micrococcales</taxon>
        <taxon>Microbacteriaceae</taxon>
        <taxon>Agromyces</taxon>
    </lineage>
</organism>
<proteinExistence type="predicted"/>
<dbReference type="EMBL" id="BAAAPW010000005">
    <property type="protein sequence ID" value="GAA2042480.1"/>
    <property type="molecule type" value="Genomic_DNA"/>
</dbReference>
<feature type="domain" description="DUF4132" evidence="1">
    <location>
        <begin position="1240"/>
        <end position="1415"/>
    </location>
</feature>
<comment type="caution">
    <text evidence="4">The sequence shown here is derived from an EMBL/GenBank/DDBJ whole genome shotgun (WGS) entry which is preliminary data.</text>
</comment>
<evidence type="ECO:0000259" key="3">
    <source>
        <dbReference type="Pfam" id="PF24879"/>
    </source>
</evidence>
<feature type="domain" description="DUF5724" evidence="2">
    <location>
        <begin position="898"/>
        <end position="1200"/>
    </location>
</feature>
<evidence type="ECO:0000259" key="1">
    <source>
        <dbReference type="Pfam" id="PF13569"/>
    </source>
</evidence>
<dbReference type="Proteomes" id="UP001501196">
    <property type="component" value="Unassembled WGS sequence"/>
</dbReference>
<feature type="domain" description="DUF5724" evidence="2">
    <location>
        <begin position="76"/>
        <end position="344"/>
    </location>
</feature>
<accession>A0ABP5GGN1</accession>
<feature type="domain" description="DUF7737" evidence="3">
    <location>
        <begin position="1505"/>
        <end position="1606"/>
    </location>
</feature>
<keyword evidence="5" id="KW-1185">Reference proteome</keyword>
<dbReference type="InterPro" id="IPR043782">
    <property type="entry name" value="DUF5724"/>
</dbReference>
<evidence type="ECO:0000259" key="2">
    <source>
        <dbReference type="Pfam" id="PF18991"/>
    </source>
</evidence>
<dbReference type="InterPro" id="IPR056639">
    <property type="entry name" value="DUF7737"/>
</dbReference>
<reference evidence="5" key="1">
    <citation type="journal article" date="2019" name="Int. J. Syst. Evol. Microbiol.">
        <title>The Global Catalogue of Microorganisms (GCM) 10K type strain sequencing project: providing services to taxonomists for standard genome sequencing and annotation.</title>
        <authorList>
            <consortium name="The Broad Institute Genomics Platform"/>
            <consortium name="The Broad Institute Genome Sequencing Center for Infectious Disease"/>
            <person name="Wu L."/>
            <person name="Ma J."/>
        </authorList>
    </citation>
    <scope>NUCLEOTIDE SEQUENCE [LARGE SCALE GENOMIC DNA]</scope>
    <source>
        <strain evidence="5">JCM 15672</strain>
    </source>
</reference>
<sequence>MIVIPGAQAQQELAAIRVPIDFRTGLTLRGRRRAPAVSRRVVDAVDRHEQAPHDLIAELDAMDLAKRTRAFRAITPELGAALARWWSWARNSPYQVGWTRRAFRSPDPVDSGQARFTILAQLLPHAVAYPRPLAWHAAWLLHFGDHVPLGPVLAAAMDDGDDGVRTTLIESAHARHPISGPTRQGLVALLASGESSDWEQVAGLLRNAGRAEGLRQSILEAADLAHPDAFARIIDVVLEHDLTRFAGTVRAAGVWVGETFEVRQSKVVAAALHGIRHRLDRPATAAELVAGDPADAYLGLWSLAVRDAPGAIPVAADVLRSPDERARLAAARLLADLALPLAGEALASALRDESLPVYAAAAAAWPVQHWSSKEASPDLDPEVRSALLERVQSLGRSRDVQTGLLGERIEKVGSAQAADVIVSHTPAEALDATVLEAATASGRSQAARKYAADPVSHRAVLFSLLDDRSSQVRGVAQEAVSGLVGLTDDEAGRLEDALARKSADVRTTALRLLAAQSPERLAGTIARLRSGTPDQRRAATELQAAAGAGADGDSVPGVTAIPAALAYGPDERTAAIRPASPPTGSFTRYHDGCRLVLTSLAAWIDEHADTEVQTYHGVEMLANVGWLSPAADGRLPLADLLEPWWERISGRLTDGGIELALLHLRGLGYGGWVDRVNREVLGFVEEPGGVDRRIQLRMNLIARLAEHAWRPSWADPVLDMLDAAAAAVPPRSLLGPAEVMARRGVEVTSNAWGGIEQTDGRRAFFGALFEELHRLVDLAALTDDQVARWWRTARYLDEPEGTFDTWKGETVEVAEPNRWGREAGASVRVPDQPYRLRPAPPIVVTAFERGVATRADLVDAILLPPVRSPMWGYGRGDDAAVARELTRLRPEPWATGDLTQQVVEDVRRAVIEHERRRGDLPTPFSNTAAAFRSAYGAESLVRVVESLGSRPLTRGYAWTESRESALSHLIRIHQPAPEDTPASFGRLVEQAAIAEQRVVEIGVYSPQWATLIEGHLGWPGYASAVWWVRAHTKDENWTVDQEIRAAWQSEVSQRTPLDAADLVRGAADVAWFRRMHEEIGADRFRRVLAAAKYASTAGGHTRARLFANALVGAVEESELLERIRSKRNQDAVRALGLLPLPGDRRATLLARYELLRGFVASDRTSGSQRRASETTAVAVGMENLARTAGYRDPQRLVWAMEAEAVADLASGPVTARDGDLAVTLALDEHGSPSVGVARAGRRLASIPAASRKHPEIAALRDRATRLRTQATRMRASLEEACILGDAFEPAELGTLLAHPVMAPMLRSLVLVDAEGVAGFASAEPAVMTGPDGSPRPLGEGARIAHPLDLLASGEWPDFQHRLMADGITQPFKQAFRELYTPSAGERDDAGTTSRRYGGHQVQVRQAGGILRSRGWVSDVELGFSRTFHREKVTVWCRLLDGWGSPTDVEDATITDVTFSRPGMWDPMRLEDVPGRVFSEAMRDLDLVVSVAHASGVDPEASESTVEMRARLVDETADLLGLRNVEVGGHHARVKGTLGTYTIHLGSGIVHRVPGNAVCIVPVGAQHRGRIFLPFADDDPRTAEIVAKVVLLARDERITDPTILQQLVG</sequence>
<evidence type="ECO:0000313" key="5">
    <source>
        <dbReference type="Proteomes" id="UP001501196"/>
    </source>
</evidence>
<name>A0ABP5GGN1_9MICO</name>
<evidence type="ECO:0000313" key="4">
    <source>
        <dbReference type="EMBL" id="GAA2042480.1"/>
    </source>
</evidence>